<organism evidence="9 10">
    <name type="scientific">Halalkalibacter oceani</name>
    <dbReference type="NCBI Taxonomy" id="1653776"/>
    <lineage>
        <taxon>Bacteria</taxon>
        <taxon>Bacillati</taxon>
        <taxon>Bacillota</taxon>
        <taxon>Bacilli</taxon>
        <taxon>Bacillales</taxon>
        <taxon>Bacillaceae</taxon>
        <taxon>Halalkalibacter</taxon>
    </lineage>
</organism>
<protein>
    <submittedName>
        <fullName evidence="9">ABC transporter permease</fullName>
    </submittedName>
</protein>
<keyword evidence="2 7" id="KW-0813">Transport</keyword>
<evidence type="ECO:0000313" key="9">
    <source>
        <dbReference type="EMBL" id="MCM3713437.1"/>
    </source>
</evidence>
<keyword evidence="10" id="KW-1185">Reference proteome</keyword>
<keyword evidence="6 7" id="KW-0472">Membrane</keyword>
<evidence type="ECO:0000256" key="6">
    <source>
        <dbReference type="ARBA" id="ARBA00023136"/>
    </source>
</evidence>
<dbReference type="Proteomes" id="UP001139179">
    <property type="component" value="Unassembled WGS sequence"/>
</dbReference>
<keyword evidence="4 7" id="KW-0812">Transmembrane</keyword>
<sequence>MIKIEKSRWRRPALCCALLLMAIVIAMIVTPYDPYHVDVSNKLQKPSSLHWFGTDHLGRDVLTRLVYGAPFTLLFPFLVLVISAIIGSLFGLVSSYVGGKVDSAMTAVMDAFSSIPNLLLAIAITGLLGPGLLNTLLATSISWWVQYARIVRSVGITIRREPYMLAAQLSGSFGGKLIYRHLLPNTKPLVRELFFLDMGAVILLMSSLSFLGLGAQPPLAEWGSMMFDGKSYLQIAPWITLIPAAAITIFVMLFYLIGRGLQSRE</sequence>
<dbReference type="Pfam" id="PF00528">
    <property type="entry name" value="BPD_transp_1"/>
    <property type="match status" value="1"/>
</dbReference>
<dbReference type="GO" id="GO:0055085">
    <property type="term" value="P:transmembrane transport"/>
    <property type="evidence" value="ECO:0007669"/>
    <property type="project" value="InterPro"/>
</dbReference>
<dbReference type="SUPFAM" id="SSF161098">
    <property type="entry name" value="MetI-like"/>
    <property type="match status" value="1"/>
</dbReference>
<keyword evidence="3" id="KW-1003">Cell membrane</keyword>
<dbReference type="PANTHER" id="PTHR43386">
    <property type="entry name" value="OLIGOPEPTIDE TRANSPORT SYSTEM PERMEASE PROTEIN APPC"/>
    <property type="match status" value="1"/>
</dbReference>
<feature type="transmembrane region" description="Helical" evidence="7">
    <location>
        <begin position="235"/>
        <end position="257"/>
    </location>
</feature>
<dbReference type="InterPro" id="IPR050366">
    <property type="entry name" value="BP-dependent_transpt_permease"/>
</dbReference>
<comment type="subcellular location">
    <subcellularLocation>
        <location evidence="1 7">Cell membrane</location>
        <topology evidence="1 7">Multi-pass membrane protein</topology>
    </subcellularLocation>
</comment>
<proteinExistence type="inferred from homology"/>
<feature type="transmembrane region" description="Helical" evidence="7">
    <location>
        <begin position="194"/>
        <end position="215"/>
    </location>
</feature>
<keyword evidence="5 7" id="KW-1133">Transmembrane helix</keyword>
<dbReference type="GO" id="GO:0005886">
    <property type="term" value="C:plasma membrane"/>
    <property type="evidence" value="ECO:0007669"/>
    <property type="project" value="UniProtKB-SubCell"/>
</dbReference>
<dbReference type="CDD" id="cd06261">
    <property type="entry name" value="TM_PBP2"/>
    <property type="match status" value="1"/>
</dbReference>
<dbReference type="EMBL" id="JAMBOL010000003">
    <property type="protein sequence ID" value="MCM3713437.1"/>
    <property type="molecule type" value="Genomic_DNA"/>
</dbReference>
<dbReference type="AlphaFoldDB" id="A0A9X2INI4"/>
<evidence type="ECO:0000259" key="8">
    <source>
        <dbReference type="PROSITE" id="PS50928"/>
    </source>
</evidence>
<dbReference type="InterPro" id="IPR035906">
    <property type="entry name" value="MetI-like_sf"/>
</dbReference>
<feature type="domain" description="ABC transmembrane type-1" evidence="8">
    <location>
        <begin position="69"/>
        <end position="258"/>
    </location>
</feature>
<evidence type="ECO:0000256" key="5">
    <source>
        <dbReference type="ARBA" id="ARBA00022989"/>
    </source>
</evidence>
<comment type="caution">
    <text evidence="9">The sequence shown here is derived from an EMBL/GenBank/DDBJ whole genome shotgun (WGS) entry which is preliminary data.</text>
</comment>
<evidence type="ECO:0000313" key="10">
    <source>
        <dbReference type="Proteomes" id="UP001139179"/>
    </source>
</evidence>
<evidence type="ECO:0000256" key="3">
    <source>
        <dbReference type="ARBA" id="ARBA00022475"/>
    </source>
</evidence>
<dbReference type="Gene3D" id="1.10.3720.10">
    <property type="entry name" value="MetI-like"/>
    <property type="match status" value="1"/>
</dbReference>
<gene>
    <name evidence="9" type="ORF">M3202_05025</name>
</gene>
<evidence type="ECO:0000256" key="2">
    <source>
        <dbReference type="ARBA" id="ARBA00022448"/>
    </source>
</evidence>
<reference evidence="9" key="1">
    <citation type="submission" date="2022-05" db="EMBL/GenBank/DDBJ databases">
        <title>Comparative Genomics of Spacecraft Associated Microbes.</title>
        <authorList>
            <person name="Tran M.T."/>
            <person name="Wright A."/>
            <person name="Seuylemezian A."/>
            <person name="Eisen J."/>
            <person name="Coil D."/>
        </authorList>
    </citation>
    <scope>NUCLEOTIDE SEQUENCE</scope>
    <source>
        <strain evidence="9">214.1.1</strain>
    </source>
</reference>
<feature type="transmembrane region" description="Helical" evidence="7">
    <location>
        <begin position="12"/>
        <end position="32"/>
    </location>
</feature>
<evidence type="ECO:0000256" key="1">
    <source>
        <dbReference type="ARBA" id="ARBA00004651"/>
    </source>
</evidence>
<name>A0A9X2INI4_9BACI</name>
<evidence type="ECO:0000256" key="7">
    <source>
        <dbReference type="RuleBase" id="RU363032"/>
    </source>
</evidence>
<dbReference type="PANTHER" id="PTHR43386:SF1">
    <property type="entry name" value="D,D-DIPEPTIDE TRANSPORT SYSTEM PERMEASE PROTEIN DDPC-RELATED"/>
    <property type="match status" value="1"/>
</dbReference>
<dbReference type="InterPro" id="IPR000515">
    <property type="entry name" value="MetI-like"/>
</dbReference>
<comment type="similarity">
    <text evidence="7">Belongs to the binding-protein-dependent transport system permease family.</text>
</comment>
<feature type="transmembrane region" description="Helical" evidence="7">
    <location>
        <begin position="73"/>
        <end position="97"/>
    </location>
</feature>
<evidence type="ECO:0000256" key="4">
    <source>
        <dbReference type="ARBA" id="ARBA00022692"/>
    </source>
</evidence>
<accession>A0A9X2INI4</accession>
<dbReference type="RefSeq" id="WP_251222259.1">
    <property type="nucleotide sequence ID" value="NZ_JAMBOL010000003.1"/>
</dbReference>
<dbReference type="PROSITE" id="PS50928">
    <property type="entry name" value="ABC_TM1"/>
    <property type="match status" value="1"/>
</dbReference>